<organism evidence="3 4">
    <name type="scientific">Phialemonium thermophilum</name>
    <dbReference type="NCBI Taxonomy" id="223376"/>
    <lineage>
        <taxon>Eukaryota</taxon>
        <taxon>Fungi</taxon>
        <taxon>Dikarya</taxon>
        <taxon>Ascomycota</taxon>
        <taxon>Pezizomycotina</taxon>
        <taxon>Sordariomycetes</taxon>
        <taxon>Sordariomycetidae</taxon>
        <taxon>Cephalothecales</taxon>
        <taxon>Cephalothecaceae</taxon>
        <taxon>Phialemonium</taxon>
    </lineage>
</organism>
<dbReference type="Proteomes" id="UP001586593">
    <property type="component" value="Unassembled WGS sequence"/>
</dbReference>
<name>A0ABR3WGB2_9PEZI</name>
<evidence type="ECO:0008006" key="5">
    <source>
        <dbReference type="Google" id="ProtNLM"/>
    </source>
</evidence>
<dbReference type="InterPro" id="IPR036291">
    <property type="entry name" value="NAD(P)-bd_dom_sf"/>
</dbReference>
<protein>
    <recommendedName>
        <fullName evidence="5">Short-chain dehydrogenase</fullName>
    </recommendedName>
</protein>
<dbReference type="PANTHER" id="PTHR24320:SF283">
    <property type="entry name" value="RETINOL DEHYDROGENASE 11"/>
    <property type="match status" value="1"/>
</dbReference>
<evidence type="ECO:0000313" key="4">
    <source>
        <dbReference type="Proteomes" id="UP001586593"/>
    </source>
</evidence>
<comment type="caution">
    <text evidence="3">The sequence shown here is derived from an EMBL/GenBank/DDBJ whole genome shotgun (WGS) entry which is preliminary data.</text>
</comment>
<evidence type="ECO:0000256" key="2">
    <source>
        <dbReference type="ARBA" id="ARBA00023002"/>
    </source>
</evidence>
<reference evidence="3 4" key="1">
    <citation type="journal article" date="2024" name="Commun. Biol.">
        <title>Comparative genomic analysis of thermophilic fungi reveals convergent evolutionary adaptations and gene losses.</title>
        <authorList>
            <person name="Steindorff A.S."/>
            <person name="Aguilar-Pontes M.V."/>
            <person name="Robinson A.J."/>
            <person name="Andreopoulos B."/>
            <person name="LaButti K."/>
            <person name="Kuo A."/>
            <person name="Mondo S."/>
            <person name="Riley R."/>
            <person name="Otillar R."/>
            <person name="Haridas S."/>
            <person name="Lipzen A."/>
            <person name="Grimwood J."/>
            <person name="Schmutz J."/>
            <person name="Clum A."/>
            <person name="Reid I.D."/>
            <person name="Moisan M.C."/>
            <person name="Butler G."/>
            <person name="Nguyen T.T.M."/>
            <person name="Dewar K."/>
            <person name="Conant G."/>
            <person name="Drula E."/>
            <person name="Henrissat B."/>
            <person name="Hansel C."/>
            <person name="Singer S."/>
            <person name="Hutchinson M.I."/>
            <person name="de Vries R.P."/>
            <person name="Natvig D.O."/>
            <person name="Powell A.J."/>
            <person name="Tsang A."/>
            <person name="Grigoriev I.V."/>
        </authorList>
    </citation>
    <scope>NUCLEOTIDE SEQUENCE [LARGE SCALE GENOMIC DNA]</scope>
    <source>
        <strain evidence="3 4">ATCC 24622</strain>
    </source>
</reference>
<keyword evidence="4" id="KW-1185">Reference proteome</keyword>
<dbReference type="PANTHER" id="PTHR24320">
    <property type="entry name" value="RETINOL DEHYDROGENASE"/>
    <property type="match status" value="1"/>
</dbReference>
<dbReference type="EMBL" id="JAZHXJ010000438">
    <property type="protein sequence ID" value="KAL1861334.1"/>
    <property type="molecule type" value="Genomic_DNA"/>
</dbReference>
<dbReference type="Gene3D" id="3.40.50.720">
    <property type="entry name" value="NAD(P)-binding Rossmann-like Domain"/>
    <property type="match status" value="1"/>
</dbReference>
<comment type="similarity">
    <text evidence="1">Belongs to the short-chain dehydrogenases/reductases (SDR) family.</text>
</comment>
<dbReference type="Pfam" id="PF00106">
    <property type="entry name" value="adh_short"/>
    <property type="match status" value="1"/>
</dbReference>
<keyword evidence="2" id="KW-0560">Oxidoreductase</keyword>
<evidence type="ECO:0000313" key="3">
    <source>
        <dbReference type="EMBL" id="KAL1861334.1"/>
    </source>
</evidence>
<sequence>MPSTTHPEFNANTEGLEVAEAFADGIRGKTIVITGVNPGGIGFSTAQAFASQSPAHLIIVGRNEEKLQTSIDALKAQYPSVDYRPLKMDLASQTSVRSAAKELLSWDDVPVVNILVNNAAVMLVPERTLSEDGIEITFATNHVGHFLFTCLLMPKLIRAAETNPRGTTRIVNISAASGYLSTVRWSDVNFEKTNKDLPEEERPNQKVHDMWAETDVHEKSYTPLAAYNQSKVANVLFSVALTKRLYEKYGILSFALHPGVIPTELGRYATPQTVAAIRAMSGTAFTFKTLGAGASTTLVAALDPRLGPGEQRGDLENYGTFLDDCQISDRCLPSTLSNEGAQRLWNLSENMVKQKFDW</sequence>
<dbReference type="PRINTS" id="PR00081">
    <property type="entry name" value="GDHRDH"/>
</dbReference>
<gene>
    <name evidence="3" type="ORF">VTK73DRAFT_7149</name>
</gene>
<dbReference type="SUPFAM" id="SSF51735">
    <property type="entry name" value="NAD(P)-binding Rossmann-fold domains"/>
    <property type="match status" value="1"/>
</dbReference>
<proteinExistence type="inferred from homology"/>
<evidence type="ECO:0000256" key="1">
    <source>
        <dbReference type="ARBA" id="ARBA00006484"/>
    </source>
</evidence>
<dbReference type="InterPro" id="IPR002347">
    <property type="entry name" value="SDR_fam"/>
</dbReference>
<accession>A0ABR3WGB2</accession>